<dbReference type="GO" id="GO:0006364">
    <property type="term" value="P:rRNA processing"/>
    <property type="evidence" value="ECO:0007669"/>
    <property type="project" value="InterPro"/>
</dbReference>
<dbReference type="InterPro" id="IPR013241">
    <property type="entry name" value="RNase_P_Pop3"/>
</dbReference>
<name>A0AAF0IHD3_9EURO</name>
<dbReference type="PANTHER" id="PTHR28272">
    <property type="entry name" value="RIBONUCLEASES P/MRP PROTEIN SUBUNIT POP3"/>
    <property type="match status" value="1"/>
</dbReference>
<organism evidence="1 2">
    <name type="scientific">Emydomyces testavorans</name>
    <dbReference type="NCBI Taxonomy" id="2070801"/>
    <lineage>
        <taxon>Eukaryota</taxon>
        <taxon>Fungi</taxon>
        <taxon>Dikarya</taxon>
        <taxon>Ascomycota</taxon>
        <taxon>Pezizomycotina</taxon>
        <taxon>Eurotiomycetes</taxon>
        <taxon>Eurotiomycetidae</taxon>
        <taxon>Onygenales</taxon>
        <taxon>Nannizziopsiaceae</taxon>
        <taxon>Emydomyces</taxon>
    </lineage>
</organism>
<dbReference type="GO" id="GO:0005655">
    <property type="term" value="C:nucleolar ribonuclease P complex"/>
    <property type="evidence" value="ECO:0007669"/>
    <property type="project" value="TreeGrafter"/>
</dbReference>
<dbReference type="GO" id="GO:0000171">
    <property type="term" value="F:ribonuclease MRP activity"/>
    <property type="evidence" value="ECO:0007669"/>
    <property type="project" value="TreeGrafter"/>
</dbReference>
<evidence type="ECO:0000313" key="1">
    <source>
        <dbReference type="EMBL" id="WEW57865.1"/>
    </source>
</evidence>
<sequence length="139" mass="14840">MGFNSTSRVLELMCKIPNDTSIDDSLPSGENVMAPEQVVLDQAKKASELAAVFVCRSTLPTALYAPIPLLITTASRALPPGKKPRLVYLPKGSELRLSKALGLPKVGIIGITDCSPALTLIEYVRQNVPPLDISNTPLS</sequence>
<reference evidence="1" key="1">
    <citation type="submission" date="2023-03" db="EMBL/GenBank/DDBJ databases">
        <title>Emydomyces testavorans Genome Sequence.</title>
        <authorList>
            <person name="Hoyer L."/>
        </authorList>
    </citation>
    <scope>NUCLEOTIDE SEQUENCE</scope>
    <source>
        <strain evidence="1">16-2883</strain>
    </source>
</reference>
<dbReference type="EMBL" id="CP120628">
    <property type="protein sequence ID" value="WEW57865.1"/>
    <property type="molecule type" value="Genomic_DNA"/>
</dbReference>
<keyword evidence="1" id="KW-0378">Hydrolase</keyword>
<dbReference type="Pfam" id="PF08228">
    <property type="entry name" value="RNase_P_pop3"/>
    <property type="match status" value="1"/>
</dbReference>
<dbReference type="EC" id="3.1.26.5" evidence="1"/>
<dbReference type="GO" id="GO:0005829">
    <property type="term" value="C:cytosol"/>
    <property type="evidence" value="ECO:0007669"/>
    <property type="project" value="TreeGrafter"/>
</dbReference>
<dbReference type="PANTHER" id="PTHR28272:SF1">
    <property type="entry name" value="RIBONUCLEASES P_MRP PROTEIN SUBUNIT POP3"/>
    <property type="match status" value="1"/>
</dbReference>
<dbReference type="GO" id="GO:0034965">
    <property type="term" value="P:intronic box C/D snoRNA processing"/>
    <property type="evidence" value="ECO:0007669"/>
    <property type="project" value="TreeGrafter"/>
</dbReference>
<keyword evidence="2" id="KW-1185">Reference proteome</keyword>
<accession>A0AAF0IHD3</accession>
<gene>
    <name evidence="1" type="primary">POP3</name>
    <name evidence="1" type="ORF">PRK78_003332</name>
</gene>
<protein>
    <submittedName>
        <fullName evidence="1">RNase P and RNase MRP subunit</fullName>
        <ecNumber evidence="1">3.1.26.5</ecNumber>
    </submittedName>
</protein>
<proteinExistence type="predicted"/>
<dbReference type="AlphaFoldDB" id="A0AAF0IHD3"/>
<dbReference type="GO" id="GO:0008033">
    <property type="term" value="P:tRNA processing"/>
    <property type="evidence" value="ECO:0007669"/>
    <property type="project" value="InterPro"/>
</dbReference>
<evidence type="ECO:0000313" key="2">
    <source>
        <dbReference type="Proteomes" id="UP001219355"/>
    </source>
</evidence>
<dbReference type="GO" id="GO:0004526">
    <property type="term" value="F:ribonuclease P activity"/>
    <property type="evidence" value="ECO:0007669"/>
    <property type="project" value="UniProtKB-EC"/>
</dbReference>
<dbReference type="GO" id="GO:0000172">
    <property type="term" value="C:ribonuclease MRP complex"/>
    <property type="evidence" value="ECO:0007669"/>
    <property type="project" value="TreeGrafter"/>
</dbReference>
<dbReference type="Proteomes" id="UP001219355">
    <property type="component" value="Chromosome 2"/>
</dbReference>